<name>A0ABP8F2K6_9ACTN</name>
<evidence type="ECO:0000313" key="3">
    <source>
        <dbReference type="Proteomes" id="UP001501115"/>
    </source>
</evidence>
<protein>
    <submittedName>
        <fullName evidence="2">Uncharacterized protein</fullName>
    </submittedName>
</protein>
<reference evidence="3" key="1">
    <citation type="journal article" date="2019" name="Int. J. Syst. Evol. Microbiol.">
        <title>The Global Catalogue of Microorganisms (GCM) 10K type strain sequencing project: providing services to taxonomists for standard genome sequencing and annotation.</title>
        <authorList>
            <consortium name="The Broad Institute Genomics Platform"/>
            <consortium name="The Broad Institute Genome Sequencing Center for Infectious Disease"/>
            <person name="Wu L."/>
            <person name="Ma J."/>
        </authorList>
    </citation>
    <scope>NUCLEOTIDE SEQUENCE [LARGE SCALE GENOMIC DNA]</scope>
    <source>
        <strain evidence="3">JCM 31290</strain>
    </source>
</reference>
<feature type="compositionally biased region" description="Acidic residues" evidence="1">
    <location>
        <begin position="1"/>
        <end position="10"/>
    </location>
</feature>
<dbReference type="EMBL" id="BAABET010000001">
    <property type="protein sequence ID" value="GAA4293123.1"/>
    <property type="molecule type" value="Genomic_DNA"/>
</dbReference>
<evidence type="ECO:0000313" key="2">
    <source>
        <dbReference type="EMBL" id="GAA4293123.1"/>
    </source>
</evidence>
<sequence length="119" mass="12824">MVAAAEEERDEDRFRVPEGGERVGEQRGVEFDVPQVHRQAGAQRADPVEEGADRAQRAWVAAAVRHDDEGGRRRATWGGRRDEAELAGHGSMVAAPRCLPVAWGSRVFSGCSPCGTGSV</sequence>
<feature type="compositionally biased region" description="Basic and acidic residues" evidence="1">
    <location>
        <begin position="11"/>
        <end position="27"/>
    </location>
</feature>
<comment type="caution">
    <text evidence="2">The sequence shown here is derived from an EMBL/GenBank/DDBJ whole genome shotgun (WGS) entry which is preliminary data.</text>
</comment>
<keyword evidence="3" id="KW-1185">Reference proteome</keyword>
<proteinExistence type="predicted"/>
<feature type="region of interest" description="Disordered" evidence="1">
    <location>
        <begin position="1"/>
        <end position="27"/>
    </location>
</feature>
<gene>
    <name evidence="2" type="ORF">GCM10023086_03680</name>
</gene>
<accession>A0ABP8F2K6</accession>
<evidence type="ECO:0000256" key="1">
    <source>
        <dbReference type="SAM" id="MobiDB-lite"/>
    </source>
</evidence>
<dbReference type="Proteomes" id="UP001501115">
    <property type="component" value="Unassembled WGS sequence"/>
</dbReference>
<organism evidence="2 3">
    <name type="scientific">Streptomyces venetus</name>
    <dbReference type="NCBI Taxonomy" id="1701086"/>
    <lineage>
        <taxon>Bacteria</taxon>
        <taxon>Bacillati</taxon>
        <taxon>Actinomycetota</taxon>
        <taxon>Actinomycetes</taxon>
        <taxon>Kitasatosporales</taxon>
        <taxon>Streptomycetaceae</taxon>
        <taxon>Streptomyces</taxon>
    </lineage>
</organism>